<feature type="transmembrane region" description="Helical" evidence="1">
    <location>
        <begin position="49"/>
        <end position="68"/>
    </location>
</feature>
<dbReference type="RefSeq" id="WP_188025892.1">
    <property type="nucleotide sequence ID" value="NZ_JACHGR010000003.1"/>
</dbReference>
<evidence type="ECO:0008006" key="4">
    <source>
        <dbReference type="Google" id="ProtNLM"/>
    </source>
</evidence>
<dbReference type="InterPro" id="IPR025333">
    <property type="entry name" value="DUF4239"/>
</dbReference>
<keyword evidence="1" id="KW-1133">Transmembrane helix</keyword>
<dbReference type="AlphaFoldDB" id="A0A841GEQ0"/>
<protein>
    <recommendedName>
        <fullName evidence="4">DUF4239 domain-containing protein</fullName>
    </recommendedName>
</protein>
<comment type="caution">
    <text evidence="2">The sequence shown here is derived from an EMBL/GenBank/DDBJ whole genome shotgun (WGS) entry which is preliminary data.</text>
</comment>
<keyword evidence="1" id="KW-0472">Membrane</keyword>
<gene>
    <name evidence="2" type="ORF">HNR75_000988</name>
</gene>
<feature type="transmembrane region" description="Helical" evidence="1">
    <location>
        <begin position="180"/>
        <end position="200"/>
    </location>
</feature>
<organism evidence="2 3">
    <name type="scientific">Tolumonas osonensis</name>
    <dbReference type="NCBI Taxonomy" id="675874"/>
    <lineage>
        <taxon>Bacteria</taxon>
        <taxon>Pseudomonadati</taxon>
        <taxon>Pseudomonadota</taxon>
        <taxon>Gammaproteobacteria</taxon>
        <taxon>Aeromonadales</taxon>
        <taxon>Aeromonadaceae</taxon>
        <taxon>Tolumonas</taxon>
    </lineage>
</organism>
<reference evidence="2 3" key="1">
    <citation type="submission" date="2020-08" db="EMBL/GenBank/DDBJ databases">
        <title>Genomic Encyclopedia of Type Strains, Phase IV (KMG-IV): sequencing the most valuable type-strain genomes for metagenomic binning, comparative biology and taxonomic classification.</title>
        <authorList>
            <person name="Goeker M."/>
        </authorList>
    </citation>
    <scope>NUCLEOTIDE SEQUENCE [LARGE SCALE GENOMIC DNA]</scope>
    <source>
        <strain evidence="2 3">DSM 22975</strain>
    </source>
</reference>
<accession>A0A841GEQ0</accession>
<evidence type="ECO:0000313" key="2">
    <source>
        <dbReference type="EMBL" id="MBB6055106.1"/>
    </source>
</evidence>
<evidence type="ECO:0000256" key="1">
    <source>
        <dbReference type="SAM" id="Phobius"/>
    </source>
</evidence>
<feature type="transmembrane region" description="Helical" evidence="1">
    <location>
        <begin position="212"/>
        <end position="230"/>
    </location>
</feature>
<keyword evidence="3" id="KW-1185">Reference proteome</keyword>
<dbReference type="Proteomes" id="UP000585721">
    <property type="component" value="Unassembled WGS sequence"/>
</dbReference>
<name>A0A841GEQ0_9GAMM</name>
<dbReference type="Pfam" id="PF14023">
    <property type="entry name" value="Bestrophin-like"/>
    <property type="match status" value="1"/>
</dbReference>
<dbReference type="EMBL" id="JACHGR010000003">
    <property type="protein sequence ID" value="MBB6055106.1"/>
    <property type="molecule type" value="Genomic_DNA"/>
</dbReference>
<proteinExistence type="predicted"/>
<evidence type="ECO:0000313" key="3">
    <source>
        <dbReference type="Proteomes" id="UP000585721"/>
    </source>
</evidence>
<feature type="transmembrane region" description="Helical" evidence="1">
    <location>
        <begin position="7"/>
        <end position="29"/>
    </location>
</feature>
<sequence length="255" mass="28898">MIFFKDYPFIVFIISFFLLWFSALFGAFVLRKWRAPDTVTREDFSIVQASTLSLLALLIGFSFSMSIGRYDQRKNYEKEETNAIGTEYLRAELLPANETVKLKAMLKDYLDLRILFYTTSNKQELQQINKRTAALQADMWAVVREPAKAQPSPIGSLTVSGMNDVLNSQRHTQAAWLNRIPIAATVLMTLIAMFGNAMLGYSSRSPESERRLFLLLPVIVSIAFLLIMDIDSPSWGIIRVVPDNLISLAESLRGQ</sequence>
<keyword evidence="1" id="KW-0812">Transmembrane</keyword>